<evidence type="ECO:0000256" key="1">
    <source>
        <dbReference type="SAM" id="SignalP"/>
    </source>
</evidence>
<evidence type="ECO:0008006" key="4">
    <source>
        <dbReference type="Google" id="ProtNLM"/>
    </source>
</evidence>
<feature type="signal peptide" evidence="1">
    <location>
        <begin position="1"/>
        <end position="24"/>
    </location>
</feature>
<dbReference type="AlphaFoldDB" id="A0A2M9PZ62"/>
<proteinExistence type="predicted"/>
<dbReference type="PROSITE" id="PS51257">
    <property type="entry name" value="PROKAR_LIPOPROTEIN"/>
    <property type="match status" value="1"/>
</dbReference>
<dbReference type="RefSeq" id="WP_100545381.1">
    <property type="nucleotide sequence ID" value="NZ_CP158849.1"/>
</dbReference>
<accession>A0A2M9PZ62</accession>
<keyword evidence="1" id="KW-0732">Signal</keyword>
<feature type="chain" id="PRO_5014889924" description="Lipoprotein" evidence="1">
    <location>
        <begin position="25"/>
        <end position="170"/>
    </location>
</feature>
<organism evidence="2 3">
    <name type="scientific">Lysinibacillus xylanilyticus</name>
    <dbReference type="NCBI Taxonomy" id="582475"/>
    <lineage>
        <taxon>Bacteria</taxon>
        <taxon>Bacillati</taxon>
        <taxon>Bacillota</taxon>
        <taxon>Bacilli</taxon>
        <taxon>Bacillales</taxon>
        <taxon>Bacillaceae</taxon>
        <taxon>Lysinibacillus</taxon>
    </lineage>
</organism>
<sequence length="170" mass="19771">MKKLSLIFAVLVYLVLLTACNDKAPLIEIEAKVSPVSDEEYRKIGATGDLIEPKQEDFKIFEFNFNMEHTDSVKERKIEMYKFENLPQVLNGIDDITRFWNGGGYLQDNESEDFATYHYAVVFYTKGLNDDDIRKAFINEKITVSWTNNKNEQVEKEYNISNLIEFSSNN</sequence>
<dbReference type="EMBL" id="PHQY01000680">
    <property type="protein sequence ID" value="PJO41121.1"/>
    <property type="molecule type" value="Genomic_DNA"/>
</dbReference>
<reference evidence="2 3" key="1">
    <citation type="submission" date="2017-11" db="EMBL/GenBank/DDBJ databases">
        <title>Bacterial isolate from king chilli rhizosphere.</title>
        <authorList>
            <person name="Takhelmayum P."/>
            <person name="Sarangthem I."/>
        </authorList>
    </citation>
    <scope>NUCLEOTIDE SEQUENCE [LARGE SCALE GENOMIC DNA]</scope>
    <source>
        <strain evidence="3">t26</strain>
    </source>
</reference>
<dbReference type="Proteomes" id="UP000232101">
    <property type="component" value="Unassembled WGS sequence"/>
</dbReference>
<name>A0A2M9PZ62_9BACI</name>
<gene>
    <name evidence="2" type="ORF">CWD94_24420</name>
</gene>
<protein>
    <recommendedName>
        <fullName evidence="4">Lipoprotein</fullName>
    </recommendedName>
</protein>
<comment type="caution">
    <text evidence="2">The sequence shown here is derived from an EMBL/GenBank/DDBJ whole genome shotgun (WGS) entry which is preliminary data.</text>
</comment>
<evidence type="ECO:0000313" key="2">
    <source>
        <dbReference type="EMBL" id="PJO41121.1"/>
    </source>
</evidence>
<evidence type="ECO:0000313" key="3">
    <source>
        <dbReference type="Proteomes" id="UP000232101"/>
    </source>
</evidence>